<dbReference type="AlphaFoldDB" id="A0A835IZ18"/>
<dbReference type="Proteomes" id="UP000631114">
    <property type="component" value="Unassembled WGS sequence"/>
</dbReference>
<gene>
    <name evidence="2" type="ORF">IFM89_038890</name>
</gene>
<evidence type="ECO:0000313" key="2">
    <source>
        <dbReference type="EMBL" id="KAF9626716.1"/>
    </source>
</evidence>
<keyword evidence="3" id="KW-1185">Reference proteome</keyword>
<protein>
    <recommendedName>
        <fullName evidence="1">DUF220 domain-containing protein</fullName>
    </recommendedName>
</protein>
<dbReference type="Gene3D" id="3.30.530.20">
    <property type="match status" value="1"/>
</dbReference>
<comment type="caution">
    <text evidence="2">The sequence shown here is derived from an EMBL/GenBank/DDBJ whole genome shotgun (WGS) entry which is preliminary data.</text>
</comment>
<dbReference type="PANTHER" id="PTHR31385">
    <property type="entry name" value="PUTATIVE (DUF220)-RELATED"/>
    <property type="match status" value="1"/>
</dbReference>
<proteinExistence type="predicted"/>
<dbReference type="EMBL" id="JADFTS010000001">
    <property type="protein sequence ID" value="KAF9626716.1"/>
    <property type="molecule type" value="Genomic_DNA"/>
</dbReference>
<evidence type="ECO:0000313" key="3">
    <source>
        <dbReference type="Proteomes" id="UP000631114"/>
    </source>
</evidence>
<dbReference type="PANTHER" id="PTHR31385:SF1">
    <property type="entry name" value="PUTATIVE (DUF220)-RELATED"/>
    <property type="match status" value="1"/>
</dbReference>
<dbReference type="Pfam" id="PF02713">
    <property type="entry name" value="DUF220"/>
    <property type="match status" value="1"/>
</dbReference>
<dbReference type="OrthoDB" id="530906at2759"/>
<sequence>MGDVQASRSSLSIDENNRRNEHPKAFDLAALPTFLVQIPQRLESSLKSHFNKSAKDAEGKNSALLMEKGANLDKQMKAWKENPSWVDQSPVVKVSIPEGSLCNLNVKVKIGLPPDAVFDIVIDPDNKRVFKNIKEVISRRILVDEGPRQVVEVEQAALWRFLWWSGTISVHVIVDQNREDYSMKFKQVKSGFMKRFEGSWRLQPLFVDEQICFPFKPKTWADYDRCTEGKGRVASIVTLQQLIQPDIVPPPPISWYLRGITVRTTEMLINDLLAEAARIRGDFGGVTSHQDTRQLLRATNKDIVHETDIKERWKRRRRNMRCHKNRKRTEGE</sequence>
<feature type="domain" description="DUF220" evidence="1">
    <location>
        <begin position="165"/>
        <end position="235"/>
    </location>
</feature>
<reference evidence="2 3" key="1">
    <citation type="submission" date="2020-10" db="EMBL/GenBank/DDBJ databases">
        <title>The Coptis chinensis genome and diversification of protoberbering-type alkaloids.</title>
        <authorList>
            <person name="Wang B."/>
            <person name="Shu S."/>
            <person name="Song C."/>
            <person name="Liu Y."/>
        </authorList>
    </citation>
    <scope>NUCLEOTIDE SEQUENCE [LARGE SCALE GENOMIC DNA]</scope>
    <source>
        <strain evidence="2">HL-2020</strain>
        <tissue evidence="2">Leaf</tissue>
    </source>
</reference>
<dbReference type="InterPro" id="IPR003863">
    <property type="entry name" value="DUF220"/>
</dbReference>
<name>A0A835IZ18_9MAGN</name>
<accession>A0A835IZ18</accession>
<dbReference type="SUPFAM" id="SSF55961">
    <property type="entry name" value="Bet v1-like"/>
    <property type="match status" value="1"/>
</dbReference>
<dbReference type="InterPro" id="IPR023393">
    <property type="entry name" value="START-like_dom_sf"/>
</dbReference>
<organism evidence="2 3">
    <name type="scientific">Coptis chinensis</name>
    <dbReference type="NCBI Taxonomy" id="261450"/>
    <lineage>
        <taxon>Eukaryota</taxon>
        <taxon>Viridiplantae</taxon>
        <taxon>Streptophyta</taxon>
        <taxon>Embryophyta</taxon>
        <taxon>Tracheophyta</taxon>
        <taxon>Spermatophyta</taxon>
        <taxon>Magnoliopsida</taxon>
        <taxon>Ranunculales</taxon>
        <taxon>Ranunculaceae</taxon>
        <taxon>Coptidoideae</taxon>
        <taxon>Coptis</taxon>
    </lineage>
</organism>
<evidence type="ECO:0000259" key="1">
    <source>
        <dbReference type="Pfam" id="PF02713"/>
    </source>
</evidence>